<evidence type="ECO:0000256" key="2">
    <source>
        <dbReference type="ARBA" id="ARBA00023157"/>
    </source>
</evidence>
<organism evidence="4 5">
    <name type="scientific">Hypsizygus marmoreus</name>
    <name type="common">White beech mushroom</name>
    <name type="synonym">Agaricus marmoreus</name>
    <dbReference type="NCBI Taxonomy" id="39966"/>
    <lineage>
        <taxon>Eukaryota</taxon>
        <taxon>Fungi</taxon>
        <taxon>Dikarya</taxon>
        <taxon>Basidiomycota</taxon>
        <taxon>Agaricomycotina</taxon>
        <taxon>Agaricomycetes</taxon>
        <taxon>Agaricomycetidae</taxon>
        <taxon>Agaricales</taxon>
        <taxon>Tricholomatineae</taxon>
        <taxon>Lyophyllaceae</taxon>
        <taxon>Hypsizygus</taxon>
    </lineage>
</organism>
<reference evidence="4" key="1">
    <citation type="submission" date="2018-04" db="EMBL/GenBank/DDBJ databases">
        <title>Whole genome sequencing of Hypsizygus marmoreus.</title>
        <authorList>
            <person name="Choi I.-G."/>
            <person name="Min B."/>
            <person name="Kim J.-G."/>
            <person name="Kim S."/>
            <person name="Oh Y.-L."/>
            <person name="Kong W.-S."/>
            <person name="Park H."/>
            <person name="Jeong J."/>
            <person name="Song E.-S."/>
        </authorList>
    </citation>
    <scope>NUCLEOTIDE SEQUENCE [LARGE SCALE GENOMIC DNA]</scope>
    <source>
        <strain evidence="4">51987-8</strain>
    </source>
</reference>
<evidence type="ECO:0000313" key="4">
    <source>
        <dbReference type="EMBL" id="RDB29472.1"/>
    </source>
</evidence>
<dbReference type="Proteomes" id="UP000076154">
    <property type="component" value="Unassembled WGS sequence"/>
</dbReference>
<dbReference type="PANTHER" id="PTHR22977:SF5">
    <property type="entry name" value="COX ASSEMBLY MITOCHONDRIAL PROTEIN HOMOLOG"/>
    <property type="match status" value="1"/>
</dbReference>
<keyword evidence="3" id="KW-0496">Mitochondrion</keyword>
<comment type="caution">
    <text evidence="4">The sequence shown here is derived from an EMBL/GenBank/DDBJ whole genome shotgun (WGS) entry which is preliminary data.</text>
</comment>
<dbReference type="GO" id="GO:0005743">
    <property type="term" value="C:mitochondrial inner membrane"/>
    <property type="evidence" value="ECO:0007669"/>
    <property type="project" value="UniProtKB-SubCell"/>
</dbReference>
<dbReference type="EMBL" id="LUEZ02000010">
    <property type="protein sequence ID" value="RDB29472.1"/>
    <property type="molecule type" value="Genomic_DNA"/>
</dbReference>
<dbReference type="OrthoDB" id="6224010at2759"/>
<comment type="function">
    <text evidence="3">Required for mitochondrial cytochrome c oxidase (COX) assembly and respiration.</text>
</comment>
<sequence length="93" mass="10548">MNALSRREEDTLLKATKARALQECDPVVKEFAACASGRTLSVAWACRDSLKRVQSCMVQYTGPEPMEAVRAEYLRLRNQQQEEPIRTEESTLS</sequence>
<dbReference type="AlphaFoldDB" id="A0A369K7C4"/>
<dbReference type="FunCoup" id="A0A369K7C4">
    <property type="interactions" value="176"/>
</dbReference>
<evidence type="ECO:0000256" key="3">
    <source>
        <dbReference type="RuleBase" id="RU364104"/>
    </source>
</evidence>
<keyword evidence="5" id="KW-1185">Reference proteome</keyword>
<proteinExistence type="inferred from homology"/>
<keyword evidence="2" id="KW-1015">Disulfide bond</keyword>
<dbReference type="Pfam" id="PF08583">
    <property type="entry name" value="Cmc1"/>
    <property type="match status" value="1"/>
</dbReference>
<gene>
    <name evidence="4" type="ORF">Hypma_015402</name>
</gene>
<accession>A0A369K7C4</accession>
<keyword evidence="3" id="KW-0143">Chaperone</keyword>
<comment type="similarity">
    <text evidence="1 3">Belongs to the CMC family.</text>
</comment>
<dbReference type="STRING" id="39966.A0A369K7C4"/>
<dbReference type="PANTHER" id="PTHR22977">
    <property type="entry name" value="COX ASSEMBLY MITOCHONDRIAL PROTEIN"/>
    <property type="match status" value="1"/>
</dbReference>
<name>A0A369K7C4_HYPMA</name>
<keyword evidence="3" id="KW-0999">Mitochondrion inner membrane</keyword>
<evidence type="ECO:0000256" key="1">
    <source>
        <dbReference type="ARBA" id="ARBA00007347"/>
    </source>
</evidence>
<dbReference type="InterPro" id="IPR013892">
    <property type="entry name" value="Cyt_c_biogenesis_Cmc1-like"/>
</dbReference>
<evidence type="ECO:0000313" key="5">
    <source>
        <dbReference type="Proteomes" id="UP000076154"/>
    </source>
</evidence>
<keyword evidence="3" id="KW-0472">Membrane</keyword>
<comment type="subcellular location">
    <subcellularLocation>
        <location evidence="3">Mitochondrion inner membrane</location>
    </subcellularLocation>
</comment>
<protein>
    <recommendedName>
        <fullName evidence="3">COX assembly mitochondrial protein</fullName>
    </recommendedName>
</protein>
<dbReference type="InParanoid" id="A0A369K7C4"/>